<evidence type="ECO:0000313" key="1">
    <source>
        <dbReference type="EMBL" id="JAE33663.1"/>
    </source>
</evidence>
<sequence length="21" mass="2488">MYWHVVQYSDHPSLWNPGIAS</sequence>
<protein>
    <submittedName>
        <fullName evidence="1">Uncharacterized protein</fullName>
    </submittedName>
</protein>
<dbReference type="EMBL" id="GBRH01164233">
    <property type="protein sequence ID" value="JAE33663.1"/>
    <property type="molecule type" value="Transcribed_RNA"/>
</dbReference>
<name>A0A0A9HLA0_ARUDO</name>
<organism evidence="1">
    <name type="scientific">Arundo donax</name>
    <name type="common">Giant reed</name>
    <name type="synonym">Donax arundinaceus</name>
    <dbReference type="NCBI Taxonomy" id="35708"/>
    <lineage>
        <taxon>Eukaryota</taxon>
        <taxon>Viridiplantae</taxon>
        <taxon>Streptophyta</taxon>
        <taxon>Embryophyta</taxon>
        <taxon>Tracheophyta</taxon>
        <taxon>Spermatophyta</taxon>
        <taxon>Magnoliopsida</taxon>
        <taxon>Liliopsida</taxon>
        <taxon>Poales</taxon>
        <taxon>Poaceae</taxon>
        <taxon>PACMAD clade</taxon>
        <taxon>Arundinoideae</taxon>
        <taxon>Arundineae</taxon>
        <taxon>Arundo</taxon>
    </lineage>
</organism>
<accession>A0A0A9HLA0</accession>
<reference evidence="1" key="1">
    <citation type="submission" date="2014-09" db="EMBL/GenBank/DDBJ databases">
        <authorList>
            <person name="Magalhaes I.L.F."/>
            <person name="Oliveira U."/>
            <person name="Santos F.R."/>
            <person name="Vidigal T.H.D.A."/>
            <person name="Brescovit A.D."/>
            <person name="Santos A.J."/>
        </authorList>
    </citation>
    <scope>NUCLEOTIDE SEQUENCE</scope>
    <source>
        <tissue evidence="1">Shoot tissue taken approximately 20 cm above the soil surface</tissue>
    </source>
</reference>
<reference evidence="1" key="2">
    <citation type="journal article" date="2015" name="Data Brief">
        <title>Shoot transcriptome of the giant reed, Arundo donax.</title>
        <authorList>
            <person name="Barrero R.A."/>
            <person name="Guerrero F.D."/>
            <person name="Moolhuijzen P."/>
            <person name="Goolsby J.A."/>
            <person name="Tidwell J."/>
            <person name="Bellgard S.E."/>
            <person name="Bellgard M.I."/>
        </authorList>
    </citation>
    <scope>NUCLEOTIDE SEQUENCE</scope>
    <source>
        <tissue evidence="1">Shoot tissue taken approximately 20 cm above the soil surface</tissue>
    </source>
</reference>
<dbReference type="AlphaFoldDB" id="A0A0A9HLA0"/>
<proteinExistence type="predicted"/>